<dbReference type="RefSeq" id="WP_089731083.1">
    <property type="nucleotide sequence ID" value="NZ_FNIA01000001.1"/>
</dbReference>
<name>A0A1G9SDG8_9EURY</name>
<accession>A0A1G9SDG8</accession>
<dbReference type="PANTHER" id="PTHR34236">
    <property type="entry name" value="DIMETHYL SULFOXIDE REDUCTASE TRANSCRIPTIONAL ACTIVATOR"/>
    <property type="match status" value="1"/>
</dbReference>
<dbReference type="OrthoDB" id="194721at2157"/>
<dbReference type="Pfam" id="PF04967">
    <property type="entry name" value="HTH_10"/>
    <property type="match status" value="1"/>
</dbReference>
<reference evidence="5 6" key="1">
    <citation type="submission" date="2016-10" db="EMBL/GenBank/DDBJ databases">
        <authorList>
            <person name="de Groot N.N."/>
        </authorList>
    </citation>
    <scope>NUCLEOTIDE SEQUENCE [LARGE SCALE GENOMIC DNA]</scope>
    <source>
        <strain evidence="6">EB21,IBRC-M 10013,KCTC 4048</strain>
    </source>
</reference>
<keyword evidence="1" id="KW-0805">Transcription regulation</keyword>
<evidence type="ECO:0000256" key="1">
    <source>
        <dbReference type="ARBA" id="ARBA00023015"/>
    </source>
</evidence>
<evidence type="ECO:0000259" key="3">
    <source>
        <dbReference type="Pfam" id="PF04967"/>
    </source>
</evidence>
<keyword evidence="6" id="KW-1185">Reference proteome</keyword>
<organism evidence="5 6">
    <name type="scientific">Haloarchaeobius iranensis</name>
    <dbReference type="NCBI Taxonomy" id="996166"/>
    <lineage>
        <taxon>Archaea</taxon>
        <taxon>Methanobacteriati</taxon>
        <taxon>Methanobacteriota</taxon>
        <taxon>Stenosarchaea group</taxon>
        <taxon>Halobacteria</taxon>
        <taxon>Halobacteriales</taxon>
        <taxon>Halorubellaceae</taxon>
        <taxon>Haloarchaeobius</taxon>
    </lineage>
</organism>
<proteinExistence type="predicted"/>
<dbReference type="InterPro" id="IPR007050">
    <property type="entry name" value="HTH_bacterioopsin"/>
</dbReference>
<keyword evidence="2" id="KW-0804">Transcription</keyword>
<evidence type="ECO:0000256" key="2">
    <source>
        <dbReference type="ARBA" id="ARBA00023163"/>
    </source>
</evidence>
<dbReference type="Proteomes" id="UP000199370">
    <property type="component" value="Unassembled WGS sequence"/>
</dbReference>
<sequence>MIDLSMDMQQYDCPFIDTTTDHDVAFAAAHWEFHPVAEELECRMVVEGADRGALDNGLHALQEHDHMHDIDLLAKRDDVAHLKTVMGQTDAMETIRRNDGYITGPFYIEDGSEMWHVGFDDEGRADGTLSELEKANEFDVVERETVTLPSMNDIVQNAGAAMTLIGGCRDLSDVERQTLETAATEGYFESPRETTLGDLADEFGVSKPAVSKNLRRGQQKMVERVVDALSELDD</sequence>
<evidence type="ECO:0000259" key="4">
    <source>
        <dbReference type="Pfam" id="PF24279"/>
    </source>
</evidence>
<dbReference type="PANTHER" id="PTHR34236:SF1">
    <property type="entry name" value="DIMETHYL SULFOXIDE REDUCTASE TRANSCRIPTIONAL ACTIVATOR"/>
    <property type="match status" value="1"/>
</dbReference>
<dbReference type="AlphaFoldDB" id="A0A1G9SDG8"/>
<evidence type="ECO:0000313" key="5">
    <source>
        <dbReference type="EMBL" id="SDM33536.1"/>
    </source>
</evidence>
<evidence type="ECO:0000313" key="6">
    <source>
        <dbReference type="Proteomes" id="UP000199370"/>
    </source>
</evidence>
<feature type="domain" description="HTH bat-type" evidence="3">
    <location>
        <begin position="171"/>
        <end position="222"/>
    </location>
</feature>
<dbReference type="EMBL" id="FNIA01000001">
    <property type="protein sequence ID" value="SDM33536.1"/>
    <property type="molecule type" value="Genomic_DNA"/>
</dbReference>
<dbReference type="Pfam" id="PF24279">
    <property type="entry name" value="HVO_2525_N"/>
    <property type="match status" value="1"/>
</dbReference>
<gene>
    <name evidence="5" type="ORF">SAMN05192554_101114</name>
</gene>
<protein>
    <submittedName>
        <fullName evidence="5">HTH DNA binding domain-containing protein</fullName>
    </submittedName>
</protein>
<dbReference type="InterPro" id="IPR056486">
    <property type="entry name" value="HVO_2525_N"/>
</dbReference>
<feature type="domain" description="HVO-2525 N-terminal" evidence="4">
    <location>
        <begin position="3"/>
        <end position="138"/>
    </location>
</feature>
<dbReference type="STRING" id="996166.SAMN05192554_101114"/>